<feature type="domain" description="Fungal-type protein kinase" evidence="2">
    <location>
        <begin position="98"/>
        <end position="206"/>
    </location>
</feature>
<gene>
    <name evidence="3" type="ORF">UV8b_04025</name>
</gene>
<dbReference type="PANTHER" id="PTHR38248">
    <property type="entry name" value="FUNK1 6"/>
    <property type="match status" value="1"/>
</dbReference>
<dbReference type="RefSeq" id="XP_042997457.1">
    <property type="nucleotide sequence ID" value="XM_043141523.1"/>
</dbReference>
<reference evidence="3" key="1">
    <citation type="submission" date="2020-03" db="EMBL/GenBank/DDBJ databases">
        <title>A mixture of massive structural variations and highly conserved coding sequences in Ustilaginoidea virens genome.</title>
        <authorList>
            <person name="Zhang K."/>
            <person name="Zhao Z."/>
            <person name="Zhang Z."/>
            <person name="Li Y."/>
            <person name="Hsiang T."/>
            <person name="Sun W."/>
        </authorList>
    </citation>
    <scope>NUCLEOTIDE SEQUENCE</scope>
    <source>
        <strain evidence="3">UV-8b</strain>
    </source>
</reference>
<dbReference type="Gene3D" id="1.10.510.10">
    <property type="entry name" value="Transferase(Phosphotransferase) domain 1"/>
    <property type="match status" value="1"/>
</dbReference>
<dbReference type="InterPro" id="IPR011009">
    <property type="entry name" value="Kinase-like_dom_sf"/>
</dbReference>
<dbReference type="OrthoDB" id="4956399at2759"/>
<sequence length="265" mass="28911">MEAITIFIATKLPGSMASLTTSTKASGSAFHGIAPRVLRGKVKVPSSAGVKRTSSEVGAALPPSRPASEYPQHLRSRQAYPCPTGSTGVSSCAALQCQIYRAKPCATSVSTLAGCINGHESLRDAGFLHRDMFINNLMFNADSANPSWASLLIDLDLAAREPRVASSGARGITGTRALMAVGILLNEPHSFMHDLESFFWVLFWICIHYHGSGRRRTSKIFESWNYLDAGYLAVVKKKKKKASLRARPADLPRWQMPILPLLFEH</sequence>
<evidence type="ECO:0000313" key="4">
    <source>
        <dbReference type="Proteomes" id="UP000027002"/>
    </source>
</evidence>
<dbReference type="SUPFAM" id="SSF56112">
    <property type="entry name" value="Protein kinase-like (PK-like)"/>
    <property type="match status" value="1"/>
</dbReference>
<evidence type="ECO:0000313" key="3">
    <source>
        <dbReference type="EMBL" id="QUC19784.1"/>
    </source>
</evidence>
<dbReference type="InterPro" id="IPR040976">
    <property type="entry name" value="Pkinase_fungal"/>
</dbReference>
<dbReference type="KEGG" id="uvi:66064803"/>
<proteinExistence type="predicted"/>
<dbReference type="AlphaFoldDB" id="A0A8E5HRE8"/>
<dbReference type="EMBL" id="CP072755">
    <property type="protein sequence ID" value="QUC19784.1"/>
    <property type="molecule type" value="Genomic_DNA"/>
</dbReference>
<keyword evidence="4" id="KW-1185">Reference proteome</keyword>
<dbReference type="PANTHER" id="PTHR38248:SF2">
    <property type="entry name" value="FUNK1 11"/>
    <property type="match status" value="1"/>
</dbReference>
<dbReference type="Proteomes" id="UP000027002">
    <property type="component" value="Chromosome 3"/>
</dbReference>
<name>A0A8E5HRE8_USTVR</name>
<organism evidence="3 4">
    <name type="scientific">Ustilaginoidea virens</name>
    <name type="common">Rice false smut fungus</name>
    <name type="synonym">Villosiclava virens</name>
    <dbReference type="NCBI Taxonomy" id="1159556"/>
    <lineage>
        <taxon>Eukaryota</taxon>
        <taxon>Fungi</taxon>
        <taxon>Dikarya</taxon>
        <taxon>Ascomycota</taxon>
        <taxon>Pezizomycotina</taxon>
        <taxon>Sordariomycetes</taxon>
        <taxon>Hypocreomycetidae</taxon>
        <taxon>Hypocreales</taxon>
        <taxon>Clavicipitaceae</taxon>
        <taxon>Ustilaginoidea</taxon>
    </lineage>
</organism>
<feature type="region of interest" description="Disordered" evidence="1">
    <location>
        <begin position="49"/>
        <end position="72"/>
    </location>
</feature>
<dbReference type="Pfam" id="PF17667">
    <property type="entry name" value="Pkinase_fungal"/>
    <property type="match status" value="1"/>
</dbReference>
<evidence type="ECO:0000256" key="1">
    <source>
        <dbReference type="SAM" id="MobiDB-lite"/>
    </source>
</evidence>
<evidence type="ECO:0000259" key="2">
    <source>
        <dbReference type="Pfam" id="PF17667"/>
    </source>
</evidence>
<protein>
    <recommendedName>
        <fullName evidence="2">Fungal-type protein kinase domain-containing protein</fullName>
    </recommendedName>
</protein>
<dbReference type="GeneID" id="66064803"/>
<accession>A0A8E5HRE8</accession>